<evidence type="ECO:0000256" key="11">
    <source>
        <dbReference type="ARBA" id="ARBA00074431"/>
    </source>
</evidence>
<comment type="caution">
    <text evidence="14">The sequence shown here is derived from an EMBL/GenBank/DDBJ whole genome shotgun (WGS) entry which is preliminary data.</text>
</comment>
<dbReference type="OrthoDB" id="25028at2759"/>
<evidence type="ECO:0000256" key="2">
    <source>
        <dbReference type="ARBA" id="ARBA00012148"/>
    </source>
</evidence>
<dbReference type="GO" id="GO:0090729">
    <property type="term" value="F:toxin activity"/>
    <property type="evidence" value="ECO:0007669"/>
    <property type="project" value="UniProtKB-KW"/>
</dbReference>
<feature type="binding site" evidence="12">
    <location>
        <position position="358"/>
    </location>
    <ligand>
        <name>Ca(2+)</name>
        <dbReference type="ChEBI" id="CHEBI:29108"/>
    </ligand>
</feature>
<dbReference type="PANTHER" id="PTHR13023:SF3">
    <property type="entry name" value="SOLUBLE CALCIUM-ACTIVATED NUCLEOTIDASE 1"/>
    <property type="match status" value="1"/>
</dbReference>
<dbReference type="Gene3D" id="2.120.10.100">
    <property type="entry name" value="Apyrase"/>
    <property type="match status" value="1"/>
</dbReference>
<keyword evidence="8" id="KW-1199">Hemostasis impairing toxin</keyword>
<feature type="binding site" evidence="12">
    <location>
        <position position="297"/>
    </location>
    <ligand>
        <name>Ca(2+)</name>
        <dbReference type="ChEBI" id="CHEBI:29108"/>
    </ligand>
</feature>
<dbReference type="AlphaFoldDB" id="A0A8S9WU27"/>
<keyword evidence="7 12" id="KW-0106">Calcium</keyword>
<evidence type="ECO:0000256" key="12">
    <source>
        <dbReference type="PIRSR" id="PIRSR609283-1"/>
    </source>
</evidence>
<dbReference type="EC" id="3.6.1.5" evidence="2"/>
<keyword evidence="13" id="KW-1133">Transmembrane helix</keyword>
<evidence type="ECO:0000256" key="3">
    <source>
        <dbReference type="ARBA" id="ARBA00022442"/>
    </source>
</evidence>
<organism evidence="14 15">
    <name type="scientific">Apolygus lucorum</name>
    <name type="common">Small green plant bug</name>
    <name type="synonym">Lygocoris lucorum</name>
    <dbReference type="NCBI Taxonomy" id="248454"/>
    <lineage>
        <taxon>Eukaryota</taxon>
        <taxon>Metazoa</taxon>
        <taxon>Ecdysozoa</taxon>
        <taxon>Arthropoda</taxon>
        <taxon>Hexapoda</taxon>
        <taxon>Insecta</taxon>
        <taxon>Pterygota</taxon>
        <taxon>Neoptera</taxon>
        <taxon>Paraneoptera</taxon>
        <taxon>Hemiptera</taxon>
        <taxon>Heteroptera</taxon>
        <taxon>Panheteroptera</taxon>
        <taxon>Cimicomorpha</taxon>
        <taxon>Miridae</taxon>
        <taxon>Mirini</taxon>
        <taxon>Apolygus</taxon>
    </lineage>
</organism>
<keyword evidence="3" id="KW-1201">Platelet aggregation inhibiting toxin</keyword>
<evidence type="ECO:0000313" key="15">
    <source>
        <dbReference type="Proteomes" id="UP000466442"/>
    </source>
</evidence>
<feature type="binding site" evidence="12">
    <location>
        <position position="409"/>
    </location>
    <ligand>
        <name>Ca(2+)</name>
        <dbReference type="ChEBI" id="CHEBI:29108"/>
    </ligand>
</feature>
<reference evidence="14" key="1">
    <citation type="journal article" date="2021" name="Mol. Ecol. Resour.">
        <title>Apolygus lucorum genome provides insights into omnivorousness and mesophyll feeding.</title>
        <authorList>
            <person name="Liu Y."/>
            <person name="Liu H."/>
            <person name="Wang H."/>
            <person name="Huang T."/>
            <person name="Liu B."/>
            <person name="Yang B."/>
            <person name="Yin L."/>
            <person name="Li B."/>
            <person name="Zhang Y."/>
            <person name="Zhang S."/>
            <person name="Jiang F."/>
            <person name="Zhang X."/>
            <person name="Ren Y."/>
            <person name="Wang B."/>
            <person name="Wang S."/>
            <person name="Lu Y."/>
            <person name="Wu K."/>
            <person name="Fan W."/>
            <person name="Wang G."/>
        </authorList>
    </citation>
    <scope>NUCLEOTIDE SEQUENCE</scope>
    <source>
        <strain evidence="14">12Hb</strain>
    </source>
</reference>
<feature type="binding site" evidence="12">
    <location>
        <position position="182"/>
    </location>
    <ligand>
        <name>Ca(2+)</name>
        <dbReference type="ChEBI" id="CHEBI:29108"/>
    </ligand>
</feature>
<keyword evidence="13" id="KW-0472">Membrane</keyword>
<sequence>MVGQDIEKGEMLVSLMDWRKAARAPPSYRVGTSTMRLQTQFFTVIAVVGFLILLIFYRSSSNDDLQRVASYGVHDVDAHSSLHRVDPVKSLDSNSGSYNGNYPLSKPSFIHDKVHFKVGVISDMDQMSKSKLESNTWVSYYMLGDLVWDPQAQTVSITWHKNSYKTLKTSYGYKGRGMELSELVTFDGRILSFDDRSGIVYVIEDDQAHPWLILSDCDGTSPKGFKSEWATVKGEHLYVGGLGKEWTTPTGEFVNNCPMYVKKISRKGEVESLNWVENYKALRSHLGIEFPGYMLHESGVWSDIHRKWFFFPRRMSHESYNEEKDEHQGTNVFISCDENFKNIKVVTIGEVLPTHGPSSFKFIPGTQDSVVVALRTTEVNGKTATYVMAFTIDGKILAGETKIGDLKYEGFEFV</sequence>
<dbReference type="InterPro" id="IPR036258">
    <property type="entry name" value="Apyrase_sf"/>
</dbReference>
<keyword evidence="15" id="KW-1185">Reference proteome</keyword>
<comment type="cofactor">
    <cofactor evidence="1 12">
        <name>Ca(2+)</name>
        <dbReference type="ChEBI" id="CHEBI:29108"/>
    </cofactor>
</comment>
<dbReference type="EMBL" id="WIXP02000014">
    <property type="protein sequence ID" value="KAF6200232.1"/>
    <property type="molecule type" value="Genomic_DNA"/>
</dbReference>
<feature type="binding site" evidence="12">
    <location>
        <position position="181"/>
    </location>
    <ligand>
        <name>Ca(2+)</name>
        <dbReference type="ChEBI" id="CHEBI:29108"/>
    </ligand>
</feature>
<keyword evidence="5 12" id="KW-0479">Metal-binding</keyword>
<evidence type="ECO:0000256" key="1">
    <source>
        <dbReference type="ARBA" id="ARBA00001913"/>
    </source>
</evidence>
<dbReference type="GO" id="GO:0004050">
    <property type="term" value="F:apyrase activity"/>
    <property type="evidence" value="ECO:0007669"/>
    <property type="project" value="UniProtKB-EC"/>
</dbReference>
<dbReference type="GO" id="GO:0030166">
    <property type="term" value="P:proteoglycan biosynthetic process"/>
    <property type="evidence" value="ECO:0007669"/>
    <property type="project" value="TreeGrafter"/>
</dbReference>
<protein>
    <recommendedName>
        <fullName evidence="11">Apyrase</fullName>
        <ecNumber evidence="2">3.6.1.5</ecNumber>
    </recommendedName>
</protein>
<evidence type="ECO:0000256" key="9">
    <source>
        <dbReference type="ARBA" id="ARBA00025738"/>
    </source>
</evidence>
<evidence type="ECO:0000256" key="13">
    <source>
        <dbReference type="SAM" id="Phobius"/>
    </source>
</evidence>
<dbReference type="InterPro" id="IPR009283">
    <property type="entry name" value="Apyrase"/>
</dbReference>
<evidence type="ECO:0000256" key="7">
    <source>
        <dbReference type="ARBA" id="ARBA00022837"/>
    </source>
</evidence>
<comment type="catalytic activity">
    <reaction evidence="10">
        <text>a ribonucleoside 5'-triphosphate + 2 H2O = a ribonucleoside 5'-phosphate + 2 phosphate + 2 H(+)</text>
        <dbReference type="Rhea" id="RHEA:36795"/>
        <dbReference type="ChEBI" id="CHEBI:15377"/>
        <dbReference type="ChEBI" id="CHEBI:15378"/>
        <dbReference type="ChEBI" id="CHEBI:43474"/>
        <dbReference type="ChEBI" id="CHEBI:58043"/>
        <dbReference type="ChEBI" id="CHEBI:61557"/>
        <dbReference type="EC" id="3.6.1.5"/>
    </reaction>
    <physiologicalReaction direction="left-to-right" evidence="10">
        <dbReference type="Rhea" id="RHEA:36796"/>
    </physiologicalReaction>
</comment>
<evidence type="ECO:0000256" key="8">
    <source>
        <dbReference type="ARBA" id="ARBA00023240"/>
    </source>
</evidence>
<evidence type="ECO:0000256" key="4">
    <source>
        <dbReference type="ARBA" id="ARBA00022656"/>
    </source>
</evidence>
<keyword evidence="13" id="KW-0812">Transmembrane</keyword>
<dbReference type="FunFam" id="2.120.10.100:FF:000001">
    <property type="entry name" value="Soluble calcium-activated nucleotidase 1"/>
    <property type="match status" value="1"/>
</dbReference>
<name>A0A8S9WU27_APOLU</name>
<gene>
    <name evidence="14" type="ORF">GE061_006535</name>
</gene>
<dbReference type="SUPFAM" id="SSF101887">
    <property type="entry name" value="Apyrase"/>
    <property type="match status" value="1"/>
</dbReference>
<comment type="similarity">
    <text evidence="9">Belongs to the apyrase family.</text>
</comment>
<accession>A0A8S9WU27</accession>
<evidence type="ECO:0000256" key="10">
    <source>
        <dbReference type="ARBA" id="ARBA00047297"/>
    </source>
</evidence>
<keyword evidence="4" id="KW-0800">Toxin</keyword>
<dbReference type="GO" id="GO:0005509">
    <property type="term" value="F:calcium ion binding"/>
    <property type="evidence" value="ECO:0007669"/>
    <property type="project" value="InterPro"/>
</dbReference>
<dbReference type="PANTHER" id="PTHR13023">
    <property type="entry name" value="APYRASE"/>
    <property type="match status" value="1"/>
</dbReference>
<dbReference type="Pfam" id="PF06079">
    <property type="entry name" value="Apyrase"/>
    <property type="match status" value="1"/>
</dbReference>
<dbReference type="GO" id="GO:0045134">
    <property type="term" value="F:UDP phosphatase activity"/>
    <property type="evidence" value="ECO:0007669"/>
    <property type="project" value="TreeGrafter"/>
</dbReference>
<feature type="binding site" evidence="12">
    <location>
        <position position="228"/>
    </location>
    <ligand>
        <name>Ca(2+)</name>
        <dbReference type="ChEBI" id="CHEBI:29108"/>
    </ligand>
</feature>
<evidence type="ECO:0000256" key="5">
    <source>
        <dbReference type="ARBA" id="ARBA00022723"/>
    </source>
</evidence>
<feature type="transmembrane region" description="Helical" evidence="13">
    <location>
        <begin position="37"/>
        <end position="57"/>
    </location>
</feature>
<evidence type="ECO:0000313" key="14">
    <source>
        <dbReference type="EMBL" id="KAF6200232.1"/>
    </source>
</evidence>
<proteinExistence type="inferred from homology"/>
<evidence type="ECO:0000256" key="6">
    <source>
        <dbReference type="ARBA" id="ARBA00022801"/>
    </source>
</evidence>
<dbReference type="GO" id="GO:0004382">
    <property type="term" value="F:GDP phosphatase activity"/>
    <property type="evidence" value="ECO:0007669"/>
    <property type="project" value="TreeGrafter"/>
</dbReference>
<dbReference type="Proteomes" id="UP000466442">
    <property type="component" value="Unassembled WGS sequence"/>
</dbReference>
<keyword evidence="6" id="KW-0378">Hydrolase</keyword>